<evidence type="ECO:0000256" key="1">
    <source>
        <dbReference type="SAM" id="Coils"/>
    </source>
</evidence>
<dbReference type="Pfam" id="PF02591">
    <property type="entry name" value="Zn_ribbon_9"/>
    <property type="match status" value="1"/>
</dbReference>
<evidence type="ECO:0008006" key="7">
    <source>
        <dbReference type="Google" id="ProtNLM"/>
    </source>
</evidence>
<feature type="domain" description="CT398-like coiled coil hairpin" evidence="4">
    <location>
        <begin position="15"/>
        <end position="194"/>
    </location>
</feature>
<accession>A0ABQ3GLL0</accession>
<dbReference type="InterPro" id="IPR056003">
    <property type="entry name" value="CT398_CC_hairpin"/>
</dbReference>
<feature type="region of interest" description="Disordered" evidence="2">
    <location>
        <begin position="31"/>
        <end position="50"/>
    </location>
</feature>
<reference evidence="6" key="1">
    <citation type="journal article" date="2019" name="Int. J. Syst. Evol. Microbiol.">
        <title>The Global Catalogue of Microorganisms (GCM) 10K type strain sequencing project: providing services to taxonomists for standard genome sequencing and annotation.</title>
        <authorList>
            <consortium name="The Broad Institute Genomics Platform"/>
            <consortium name="The Broad Institute Genome Sequencing Center for Infectious Disease"/>
            <person name="Wu L."/>
            <person name="Ma J."/>
        </authorList>
    </citation>
    <scope>NUCLEOTIDE SEQUENCE [LARGE SCALE GENOMIC DNA]</scope>
    <source>
        <strain evidence="6">KCTC 19466</strain>
    </source>
</reference>
<dbReference type="InterPro" id="IPR003743">
    <property type="entry name" value="Zf-RING_7"/>
</dbReference>
<keyword evidence="1" id="KW-0175">Coiled coil</keyword>
<protein>
    <recommendedName>
        <fullName evidence="7">DNA-binding protein</fullName>
    </recommendedName>
</protein>
<evidence type="ECO:0000313" key="6">
    <source>
        <dbReference type="Proteomes" id="UP000642819"/>
    </source>
</evidence>
<comment type="caution">
    <text evidence="5">The sequence shown here is derived from an EMBL/GenBank/DDBJ whole genome shotgun (WGS) entry which is preliminary data.</text>
</comment>
<evidence type="ECO:0000256" key="2">
    <source>
        <dbReference type="SAM" id="MobiDB-lite"/>
    </source>
</evidence>
<evidence type="ECO:0000313" key="5">
    <source>
        <dbReference type="EMBL" id="GHD13715.1"/>
    </source>
</evidence>
<keyword evidence="6" id="KW-1185">Reference proteome</keyword>
<evidence type="ECO:0000259" key="3">
    <source>
        <dbReference type="Pfam" id="PF02591"/>
    </source>
</evidence>
<sequence>MATAAPEEQLLLLDLAKLDSAVVALRRQLREAEQDPEAAAAASAEQEASAAADAARAELASVADELKASESAVAKVVAHLGRDQHKLDTGAGTASDMMALSHEVETLNARQAELEDEELAIMERVEAAESEASAAERALESAAEARSVVDARIQAATADVRARLESAESERAAFAATISAPLVGLYDKAYARRGIGAARLYHGVSEGSGMQLSPGDLAEILAASAETIVYCPDSGAILVRDPEWTRGTAK</sequence>
<proteinExistence type="predicted"/>
<gene>
    <name evidence="5" type="ORF">GCM10008096_30220</name>
</gene>
<name>A0ABQ3GLL0_9MICC</name>
<feature type="coiled-coil region" evidence="1">
    <location>
        <begin position="97"/>
        <end position="145"/>
    </location>
</feature>
<organism evidence="5 6">
    <name type="scientific">Zhihengliuella salsuginis</name>
    <dbReference type="NCBI Taxonomy" id="578222"/>
    <lineage>
        <taxon>Bacteria</taxon>
        <taxon>Bacillati</taxon>
        <taxon>Actinomycetota</taxon>
        <taxon>Actinomycetes</taxon>
        <taxon>Micrococcales</taxon>
        <taxon>Micrococcaceae</taxon>
        <taxon>Zhihengliuella</taxon>
    </lineage>
</organism>
<dbReference type="Gene3D" id="1.10.287.1490">
    <property type="match status" value="1"/>
</dbReference>
<dbReference type="Pfam" id="PF24481">
    <property type="entry name" value="CT398_CC"/>
    <property type="match status" value="1"/>
</dbReference>
<dbReference type="EMBL" id="BMXK01000020">
    <property type="protein sequence ID" value="GHD13715.1"/>
    <property type="molecule type" value="Genomic_DNA"/>
</dbReference>
<dbReference type="RefSeq" id="WP_189351541.1">
    <property type="nucleotide sequence ID" value="NZ_BMXK01000020.1"/>
</dbReference>
<dbReference type="Proteomes" id="UP000642819">
    <property type="component" value="Unassembled WGS sequence"/>
</dbReference>
<feature type="domain" description="C4-type zinc ribbon" evidence="3">
    <location>
        <begin position="204"/>
        <end position="238"/>
    </location>
</feature>
<feature type="compositionally biased region" description="Low complexity" evidence="2">
    <location>
        <begin position="37"/>
        <end position="50"/>
    </location>
</feature>
<evidence type="ECO:0000259" key="4">
    <source>
        <dbReference type="Pfam" id="PF24481"/>
    </source>
</evidence>